<evidence type="ECO:0000256" key="1">
    <source>
        <dbReference type="SAM" id="MobiDB-lite"/>
    </source>
</evidence>
<evidence type="ECO:0000313" key="3">
    <source>
        <dbReference type="Proteomes" id="UP001348265"/>
    </source>
</evidence>
<dbReference type="Proteomes" id="UP001348265">
    <property type="component" value="Unassembled WGS sequence"/>
</dbReference>
<feature type="region of interest" description="Disordered" evidence="1">
    <location>
        <begin position="1"/>
        <end position="31"/>
    </location>
</feature>
<feature type="compositionally biased region" description="Polar residues" evidence="1">
    <location>
        <begin position="1"/>
        <end position="10"/>
    </location>
</feature>
<accession>A0ABU7X571</accession>
<comment type="caution">
    <text evidence="2">The sequence shown here is derived from an EMBL/GenBank/DDBJ whole genome shotgun (WGS) entry which is preliminary data.</text>
</comment>
<reference evidence="2 3" key="1">
    <citation type="submission" date="2023-08" db="EMBL/GenBank/DDBJ databases">
        <authorList>
            <person name="Sharma P."/>
            <person name="Verma V."/>
            <person name="Mohan M.K."/>
            <person name="Dubey A.K."/>
        </authorList>
    </citation>
    <scope>NUCLEOTIDE SEQUENCE [LARGE SCALE GENOMIC DNA]</scope>
    <source>
        <strain evidence="2 3">ADP4</strain>
    </source>
</reference>
<name>A0ABU7X571_9ACTN</name>
<evidence type="ECO:0000313" key="2">
    <source>
        <dbReference type="EMBL" id="MEF3118921.1"/>
    </source>
</evidence>
<sequence>MTTAPAQPSRTPLGRGVSSLIPPLTGPAADTPAGQAAAALAALRTVPIQAGALQAAIALLDDPARTAAAPEALAAAATTVKLLGAALQHAAPQE</sequence>
<dbReference type="EMBL" id="JAVFKM010000034">
    <property type="protein sequence ID" value="MEF3118921.1"/>
    <property type="molecule type" value="Genomic_DNA"/>
</dbReference>
<protein>
    <submittedName>
        <fullName evidence="2">Uncharacterized protein</fullName>
    </submittedName>
</protein>
<organism evidence="2 3">
    <name type="scientific">Streptomyces chrestomyceticus</name>
    <dbReference type="NCBI Taxonomy" id="68185"/>
    <lineage>
        <taxon>Bacteria</taxon>
        <taxon>Bacillati</taxon>
        <taxon>Actinomycetota</taxon>
        <taxon>Actinomycetes</taxon>
        <taxon>Kitasatosporales</taxon>
        <taxon>Streptomycetaceae</taxon>
        <taxon>Streptomyces</taxon>
    </lineage>
</organism>
<dbReference type="RefSeq" id="WP_331789832.1">
    <property type="nucleotide sequence ID" value="NZ_JAVFKM010000034.1"/>
</dbReference>
<gene>
    <name evidence="2" type="ORF">RB636_37810</name>
</gene>
<proteinExistence type="predicted"/>
<keyword evidence="3" id="KW-1185">Reference proteome</keyword>